<gene>
    <name evidence="2" type="ORF">K469DRAFT_555312</name>
</gene>
<feature type="compositionally biased region" description="Acidic residues" evidence="1">
    <location>
        <begin position="70"/>
        <end position="80"/>
    </location>
</feature>
<evidence type="ECO:0000256" key="1">
    <source>
        <dbReference type="SAM" id="MobiDB-lite"/>
    </source>
</evidence>
<dbReference type="AlphaFoldDB" id="A0A6A6EK61"/>
<reference evidence="2" key="1">
    <citation type="journal article" date="2020" name="Stud. Mycol.">
        <title>101 Dothideomycetes genomes: a test case for predicting lifestyles and emergence of pathogens.</title>
        <authorList>
            <person name="Haridas S."/>
            <person name="Albert R."/>
            <person name="Binder M."/>
            <person name="Bloem J."/>
            <person name="Labutti K."/>
            <person name="Salamov A."/>
            <person name="Andreopoulos B."/>
            <person name="Baker S."/>
            <person name="Barry K."/>
            <person name="Bills G."/>
            <person name="Bluhm B."/>
            <person name="Cannon C."/>
            <person name="Castanera R."/>
            <person name="Culley D."/>
            <person name="Daum C."/>
            <person name="Ezra D."/>
            <person name="Gonzalez J."/>
            <person name="Henrissat B."/>
            <person name="Kuo A."/>
            <person name="Liang C."/>
            <person name="Lipzen A."/>
            <person name="Lutzoni F."/>
            <person name="Magnuson J."/>
            <person name="Mondo S."/>
            <person name="Nolan M."/>
            <person name="Ohm R."/>
            <person name="Pangilinan J."/>
            <person name="Park H.-J."/>
            <person name="Ramirez L."/>
            <person name="Alfaro M."/>
            <person name="Sun H."/>
            <person name="Tritt A."/>
            <person name="Yoshinaga Y."/>
            <person name="Zwiers L.-H."/>
            <person name="Turgeon B."/>
            <person name="Goodwin S."/>
            <person name="Spatafora J."/>
            <person name="Crous P."/>
            <person name="Grigoriev I."/>
        </authorList>
    </citation>
    <scope>NUCLEOTIDE SEQUENCE</scope>
    <source>
        <strain evidence="2">CBS 207.26</strain>
    </source>
</reference>
<organism evidence="2 3">
    <name type="scientific">Zopfia rhizophila CBS 207.26</name>
    <dbReference type="NCBI Taxonomy" id="1314779"/>
    <lineage>
        <taxon>Eukaryota</taxon>
        <taxon>Fungi</taxon>
        <taxon>Dikarya</taxon>
        <taxon>Ascomycota</taxon>
        <taxon>Pezizomycotina</taxon>
        <taxon>Dothideomycetes</taxon>
        <taxon>Dothideomycetes incertae sedis</taxon>
        <taxon>Zopfiaceae</taxon>
        <taxon>Zopfia</taxon>
    </lineage>
</organism>
<evidence type="ECO:0000313" key="2">
    <source>
        <dbReference type="EMBL" id="KAF2191721.1"/>
    </source>
</evidence>
<dbReference type="EMBL" id="ML994616">
    <property type="protein sequence ID" value="KAF2191721.1"/>
    <property type="molecule type" value="Genomic_DNA"/>
</dbReference>
<accession>A0A6A6EK61</accession>
<dbReference type="OrthoDB" id="5326745at2759"/>
<protein>
    <submittedName>
        <fullName evidence="2">Uncharacterized protein</fullName>
    </submittedName>
</protein>
<name>A0A6A6EK61_9PEZI</name>
<evidence type="ECO:0000313" key="3">
    <source>
        <dbReference type="Proteomes" id="UP000800200"/>
    </source>
</evidence>
<proteinExistence type="predicted"/>
<feature type="compositionally biased region" description="Basic and acidic residues" evidence="1">
    <location>
        <begin position="58"/>
        <end position="68"/>
    </location>
</feature>
<keyword evidence="3" id="KW-1185">Reference proteome</keyword>
<feature type="region of interest" description="Disordered" evidence="1">
    <location>
        <begin position="58"/>
        <end position="80"/>
    </location>
</feature>
<sequence length="80" mass="8748">MCTFLTRVHSCGHYVKTLSLPCDNAKKSKEVCDSGSEDSKTTGGLCYLFGCDRKPGIRREGPGDHTDGGFDPEDIDWSAF</sequence>
<dbReference type="Proteomes" id="UP000800200">
    <property type="component" value="Unassembled WGS sequence"/>
</dbReference>